<sequence length="72" mass="8092">MCNLSQGIKEQAYVEGTENGIAIGKQEGITIGKREGIAETIVKMYRKGYEAEQISDILDMEVEEVREIIENE</sequence>
<dbReference type="Proteomes" id="UP001315001">
    <property type="component" value="Unassembled WGS sequence"/>
</dbReference>
<evidence type="ECO:0008006" key="3">
    <source>
        <dbReference type="Google" id="ProtNLM"/>
    </source>
</evidence>
<name>A0ABS3ZIP8_9FIRM</name>
<evidence type="ECO:0000313" key="1">
    <source>
        <dbReference type="EMBL" id="MBP0057192.1"/>
    </source>
</evidence>
<proteinExistence type="predicted"/>
<comment type="caution">
    <text evidence="1">The sequence shown here is derived from an EMBL/GenBank/DDBJ whole genome shotgun (WGS) entry which is preliminary data.</text>
</comment>
<gene>
    <name evidence="1" type="ORF">JYQ75_07220</name>
</gene>
<evidence type="ECO:0000313" key="2">
    <source>
        <dbReference type="Proteomes" id="UP001315001"/>
    </source>
</evidence>
<keyword evidence="2" id="KW-1185">Reference proteome</keyword>
<organism evidence="1 2">
    <name type="scientific">Anaerobutyricum soehngenii</name>
    <dbReference type="NCBI Taxonomy" id="105843"/>
    <lineage>
        <taxon>Bacteria</taxon>
        <taxon>Bacillati</taxon>
        <taxon>Bacillota</taxon>
        <taxon>Clostridia</taxon>
        <taxon>Lachnospirales</taxon>
        <taxon>Lachnospiraceae</taxon>
        <taxon>Anaerobutyricum</taxon>
    </lineage>
</organism>
<reference evidence="1 2" key="1">
    <citation type="submission" date="2021-02" db="EMBL/GenBank/DDBJ databases">
        <title>Lactate utilizing bacteria of the human gut.</title>
        <authorList>
            <person name="Sheridan P.O."/>
        </authorList>
    </citation>
    <scope>NUCLEOTIDE SEQUENCE [LARGE SCALE GENOMIC DNA]</scope>
    <source>
        <strain evidence="1 2">HTF-83D</strain>
    </source>
</reference>
<dbReference type="RefSeq" id="WP_021907307.1">
    <property type="nucleotide sequence ID" value="NZ_JAFIQO010000114.1"/>
</dbReference>
<accession>A0ABS3ZIP8</accession>
<dbReference type="EMBL" id="JAFIQO010000114">
    <property type="protein sequence ID" value="MBP0057192.1"/>
    <property type="molecule type" value="Genomic_DNA"/>
</dbReference>
<protein>
    <recommendedName>
        <fullName evidence="3">Transposase</fullName>
    </recommendedName>
</protein>